<evidence type="ECO:0000313" key="3">
    <source>
        <dbReference type="Proteomes" id="UP000015105"/>
    </source>
</evidence>
<reference evidence="2" key="5">
    <citation type="journal article" date="2021" name="G3 (Bethesda)">
        <title>Aegilops tauschii genome assembly Aet v5.0 features greater sequence contiguity and improved annotation.</title>
        <authorList>
            <person name="Wang L."/>
            <person name="Zhu T."/>
            <person name="Rodriguez J.C."/>
            <person name="Deal K.R."/>
            <person name="Dubcovsky J."/>
            <person name="McGuire P.E."/>
            <person name="Lux T."/>
            <person name="Spannagl M."/>
            <person name="Mayer K.F.X."/>
            <person name="Baldrich P."/>
            <person name="Meyers B.C."/>
            <person name="Huo N."/>
            <person name="Gu Y.Q."/>
            <person name="Zhou H."/>
            <person name="Devos K.M."/>
            <person name="Bennetzen J.L."/>
            <person name="Unver T."/>
            <person name="Budak H."/>
            <person name="Gulick P.J."/>
            <person name="Galiba G."/>
            <person name="Kalapos B."/>
            <person name="Nelson D.R."/>
            <person name="Li P."/>
            <person name="You F.M."/>
            <person name="Luo M.C."/>
            <person name="Dvorak J."/>
        </authorList>
    </citation>
    <scope>NUCLEOTIDE SEQUENCE [LARGE SCALE GENOMIC DNA]</scope>
    <source>
        <strain evidence="2">cv. AL8/78</strain>
    </source>
</reference>
<evidence type="ECO:0000256" key="1">
    <source>
        <dbReference type="SAM" id="MobiDB-lite"/>
    </source>
</evidence>
<protein>
    <submittedName>
        <fullName evidence="2">Uncharacterized protein</fullName>
    </submittedName>
</protein>
<feature type="region of interest" description="Disordered" evidence="1">
    <location>
        <begin position="1"/>
        <end position="20"/>
    </location>
</feature>
<name>A0A453KCG2_AEGTS</name>
<sequence length="163" mass="17873">LERDRSSSTPPCSHLTRSAAQASTMWRAAASRLRAHCPPGSPHALRRLYSPPPQPPRVDPPVTASEARRLVRLVGVEALKRRLRDGPREAIGYGELLDACVEAGAARTRDDAEGLARAMDDAGVLLLFRDKAYLHPEKVQQFAKRGRIDKFETNPGLGCLTTN</sequence>
<dbReference type="InterPro" id="IPR039055">
    <property type="entry name" value="MCU_fam"/>
</dbReference>
<reference evidence="3" key="1">
    <citation type="journal article" date="2014" name="Science">
        <title>Ancient hybridizations among the ancestral genomes of bread wheat.</title>
        <authorList>
            <consortium name="International Wheat Genome Sequencing Consortium,"/>
            <person name="Marcussen T."/>
            <person name="Sandve S.R."/>
            <person name="Heier L."/>
            <person name="Spannagl M."/>
            <person name="Pfeifer M."/>
            <person name="Jakobsen K.S."/>
            <person name="Wulff B.B."/>
            <person name="Steuernagel B."/>
            <person name="Mayer K.F."/>
            <person name="Olsen O.A."/>
        </authorList>
    </citation>
    <scope>NUCLEOTIDE SEQUENCE [LARGE SCALE GENOMIC DNA]</scope>
    <source>
        <strain evidence="3">cv. AL8/78</strain>
    </source>
</reference>
<dbReference type="PANTHER" id="PTHR13462:SF42">
    <property type="entry name" value="CALCIUM UNIPORTER PROTEIN"/>
    <property type="match status" value="1"/>
</dbReference>
<reference evidence="2" key="3">
    <citation type="journal article" date="2017" name="Nature">
        <title>Genome sequence of the progenitor of the wheat D genome Aegilops tauschii.</title>
        <authorList>
            <person name="Luo M.C."/>
            <person name="Gu Y.Q."/>
            <person name="Puiu D."/>
            <person name="Wang H."/>
            <person name="Twardziok S.O."/>
            <person name="Deal K.R."/>
            <person name="Huo N."/>
            <person name="Zhu T."/>
            <person name="Wang L."/>
            <person name="Wang Y."/>
            <person name="McGuire P.E."/>
            <person name="Liu S."/>
            <person name="Long H."/>
            <person name="Ramasamy R.K."/>
            <person name="Rodriguez J.C."/>
            <person name="Van S.L."/>
            <person name="Yuan L."/>
            <person name="Wang Z."/>
            <person name="Xia Z."/>
            <person name="Xiao L."/>
            <person name="Anderson O.D."/>
            <person name="Ouyang S."/>
            <person name="Liang Y."/>
            <person name="Zimin A.V."/>
            <person name="Pertea G."/>
            <person name="Qi P."/>
            <person name="Bennetzen J.L."/>
            <person name="Dai X."/>
            <person name="Dawson M.W."/>
            <person name="Muller H.G."/>
            <person name="Kugler K."/>
            <person name="Rivarola-Duarte L."/>
            <person name="Spannagl M."/>
            <person name="Mayer K.F.X."/>
            <person name="Lu F.H."/>
            <person name="Bevan M.W."/>
            <person name="Leroy P."/>
            <person name="Li P."/>
            <person name="You F.M."/>
            <person name="Sun Q."/>
            <person name="Liu Z."/>
            <person name="Lyons E."/>
            <person name="Wicker T."/>
            <person name="Salzberg S.L."/>
            <person name="Devos K.M."/>
            <person name="Dvorak J."/>
        </authorList>
    </citation>
    <scope>NUCLEOTIDE SEQUENCE [LARGE SCALE GENOMIC DNA]</scope>
    <source>
        <strain evidence="2">cv. AL8/78</strain>
    </source>
</reference>
<dbReference type="GO" id="GO:0005262">
    <property type="term" value="F:calcium channel activity"/>
    <property type="evidence" value="ECO:0007669"/>
    <property type="project" value="TreeGrafter"/>
</dbReference>
<feature type="region of interest" description="Disordered" evidence="1">
    <location>
        <begin position="29"/>
        <end position="64"/>
    </location>
</feature>
<dbReference type="GO" id="GO:0036444">
    <property type="term" value="P:calcium import into the mitochondrion"/>
    <property type="evidence" value="ECO:0007669"/>
    <property type="project" value="TreeGrafter"/>
</dbReference>
<dbReference type="GO" id="GO:1990246">
    <property type="term" value="C:uniplex complex"/>
    <property type="evidence" value="ECO:0007669"/>
    <property type="project" value="TreeGrafter"/>
</dbReference>
<organism evidence="2 3">
    <name type="scientific">Aegilops tauschii subsp. strangulata</name>
    <name type="common">Goatgrass</name>
    <dbReference type="NCBI Taxonomy" id="200361"/>
    <lineage>
        <taxon>Eukaryota</taxon>
        <taxon>Viridiplantae</taxon>
        <taxon>Streptophyta</taxon>
        <taxon>Embryophyta</taxon>
        <taxon>Tracheophyta</taxon>
        <taxon>Spermatophyta</taxon>
        <taxon>Magnoliopsida</taxon>
        <taxon>Liliopsida</taxon>
        <taxon>Poales</taxon>
        <taxon>Poaceae</taxon>
        <taxon>BOP clade</taxon>
        <taxon>Pooideae</taxon>
        <taxon>Triticodae</taxon>
        <taxon>Triticeae</taxon>
        <taxon>Triticinae</taxon>
        <taxon>Aegilops</taxon>
    </lineage>
</organism>
<proteinExistence type="predicted"/>
<dbReference type="GO" id="GO:0051560">
    <property type="term" value="P:mitochondrial calcium ion homeostasis"/>
    <property type="evidence" value="ECO:0007669"/>
    <property type="project" value="InterPro"/>
</dbReference>
<dbReference type="Gramene" id="AET5Gv20375200.5">
    <property type="protein sequence ID" value="AET5Gv20375200.5"/>
    <property type="gene ID" value="AET5Gv20375200"/>
</dbReference>
<dbReference type="PANTHER" id="PTHR13462">
    <property type="entry name" value="CALCIUM UNIPORTER PROTEIN, MITOCHONDRIAL"/>
    <property type="match status" value="1"/>
</dbReference>
<keyword evidence="3" id="KW-1185">Reference proteome</keyword>
<reference evidence="2" key="4">
    <citation type="submission" date="2019-03" db="UniProtKB">
        <authorList>
            <consortium name="EnsemblPlants"/>
        </authorList>
    </citation>
    <scope>IDENTIFICATION</scope>
</reference>
<dbReference type="AlphaFoldDB" id="A0A453KCG2"/>
<feature type="compositionally biased region" description="Pro residues" evidence="1">
    <location>
        <begin position="50"/>
        <end position="59"/>
    </location>
</feature>
<evidence type="ECO:0000313" key="2">
    <source>
        <dbReference type="EnsemblPlants" id="AET5Gv20375200.5"/>
    </source>
</evidence>
<dbReference type="EnsemblPlants" id="AET5Gv20375200.5">
    <property type="protein sequence ID" value="AET5Gv20375200.5"/>
    <property type="gene ID" value="AET5Gv20375200"/>
</dbReference>
<reference evidence="3" key="2">
    <citation type="journal article" date="2017" name="Nat. Plants">
        <title>The Aegilops tauschii genome reveals multiple impacts of transposons.</title>
        <authorList>
            <person name="Zhao G."/>
            <person name="Zou C."/>
            <person name="Li K."/>
            <person name="Wang K."/>
            <person name="Li T."/>
            <person name="Gao L."/>
            <person name="Zhang X."/>
            <person name="Wang H."/>
            <person name="Yang Z."/>
            <person name="Liu X."/>
            <person name="Jiang W."/>
            <person name="Mao L."/>
            <person name="Kong X."/>
            <person name="Jiao Y."/>
            <person name="Jia J."/>
        </authorList>
    </citation>
    <scope>NUCLEOTIDE SEQUENCE [LARGE SCALE GENOMIC DNA]</scope>
    <source>
        <strain evidence="3">cv. AL8/78</strain>
    </source>
</reference>
<feature type="compositionally biased region" description="Polar residues" evidence="1">
    <location>
        <begin position="7"/>
        <end position="20"/>
    </location>
</feature>
<accession>A0A453KCG2</accession>
<dbReference type="GO" id="GO:0015292">
    <property type="term" value="F:uniporter activity"/>
    <property type="evidence" value="ECO:0007669"/>
    <property type="project" value="TreeGrafter"/>
</dbReference>
<dbReference type="Proteomes" id="UP000015105">
    <property type="component" value="Chromosome 5D"/>
</dbReference>